<dbReference type="InterPro" id="IPR050445">
    <property type="entry name" value="Bact_polysacc_biosynth/exp"/>
</dbReference>
<comment type="subcellular location">
    <subcellularLocation>
        <location evidence="1">Cell membrane</location>
        <topology evidence="1">Multi-pass membrane protein</topology>
    </subcellularLocation>
</comment>
<reference evidence="9 10" key="1">
    <citation type="submission" date="2018-04" db="EMBL/GenBank/DDBJ databases">
        <title>Pararhodobacter oceanense sp. nov., isolated from marine intertidal sediment.</title>
        <authorList>
            <person name="Wang X.-L."/>
            <person name="Du Z.-J."/>
        </authorList>
    </citation>
    <scope>NUCLEOTIDE SEQUENCE [LARGE SCALE GENOMIC DNA]</scope>
    <source>
        <strain evidence="9 10">AM505</strain>
    </source>
</reference>
<feature type="coiled-coil region" evidence="6">
    <location>
        <begin position="169"/>
        <end position="203"/>
    </location>
</feature>
<evidence type="ECO:0000256" key="7">
    <source>
        <dbReference type="SAM" id="Phobius"/>
    </source>
</evidence>
<evidence type="ECO:0000256" key="3">
    <source>
        <dbReference type="ARBA" id="ARBA00022692"/>
    </source>
</evidence>
<dbReference type="EMBL" id="QDKM01000005">
    <property type="protein sequence ID" value="PVH28338.1"/>
    <property type="molecule type" value="Genomic_DNA"/>
</dbReference>
<keyword evidence="5 7" id="KW-0472">Membrane</keyword>
<evidence type="ECO:0000313" key="10">
    <source>
        <dbReference type="Proteomes" id="UP000245911"/>
    </source>
</evidence>
<accession>A0A2T8HSB6</accession>
<dbReference type="OrthoDB" id="7642308at2"/>
<gene>
    <name evidence="9" type="ORF">DDE20_12175</name>
</gene>
<name>A0A2T8HSB6_9RHOB</name>
<dbReference type="Gene3D" id="1.10.287.1490">
    <property type="match status" value="1"/>
</dbReference>
<keyword evidence="2" id="KW-1003">Cell membrane</keyword>
<evidence type="ECO:0000256" key="4">
    <source>
        <dbReference type="ARBA" id="ARBA00022989"/>
    </source>
</evidence>
<feature type="transmembrane region" description="Helical" evidence="7">
    <location>
        <begin position="353"/>
        <end position="372"/>
    </location>
</feature>
<protein>
    <recommendedName>
        <fullName evidence="8">Polysaccharide chain length determinant N-terminal domain-containing protein</fullName>
    </recommendedName>
</protein>
<evidence type="ECO:0000256" key="1">
    <source>
        <dbReference type="ARBA" id="ARBA00004651"/>
    </source>
</evidence>
<dbReference type="GO" id="GO:0005886">
    <property type="term" value="C:plasma membrane"/>
    <property type="evidence" value="ECO:0007669"/>
    <property type="project" value="UniProtKB-SubCell"/>
</dbReference>
<feature type="transmembrane region" description="Helical" evidence="7">
    <location>
        <begin position="411"/>
        <end position="431"/>
    </location>
</feature>
<keyword evidence="3 7" id="KW-0812">Transmembrane</keyword>
<comment type="caution">
    <text evidence="9">The sequence shown here is derived from an EMBL/GenBank/DDBJ whole genome shotgun (WGS) entry which is preliminary data.</text>
</comment>
<dbReference type="PANTHER" id="PTHR32309:SF13">
    <property type="entry name" value="FERRIC ENTEROBACTIN TRANSPORT PROTEIN FEPE"/>
    <property type="match status" value="1"/>
</dbReference>
<evidence type="ECO:0000256" key="6">
    <source>
        <dbReference type="SAM" id="Coils"/>
    </source>
</evidence>
<dbReference type="GO" id="GO:0004713">
    <property type="term" value="F:protein tyrosine kinase activity"/>
    <property type="evidence" value="ECO:0007669"/>
    <property type="project" value="TreeGrafter"/>
</dbReference>
<dbReference type="AlphaFoldDB" id="A0A2T8HSB6"/>
<feature type="domain" description="Polysaccharide chain length determinant N-terminal" evidence="8">
    <location>
        <begin position="6"/>
        <end position="56"/>
    </location>
</feature>
<dbReference type="Pfam" id="PF02706">
    <property type="entry name" value="Wzz"/>
    <property type="match status" value="1"/>
</dbReference>
<keyword evidence="4 7" id="KW-1133">Transmembrane helix</keyword>
<proteinExistence type="predicted"/>
<dbReference type="InterPro" id="IPR003856">
    <property type="entry name" value="LPS_length_determ_N"/>
</dbReference>
<evidence type="ECO:0000256" key="5">
    <source>
        <dbReference type="ARBA" id="ARBA00023136"/>
    </source>
</evidence>
<sequence>MGPIQNLQELTSWLRRRWRLLALATLLGAVAGLVMAMQTERVYSASAVIQVINPVIDVTPESGARNGAPDITRRVQMIEQRLMSREALLDLAARLNLFEGLPISPVEQVALMRQSFSISAIAAAQQGFSRDGSLSALVVRASHEEAETAAAVANDLAGALLRESISDRQSEAEQALQFFRAEEARLEARIATLEDQIAEFRSENEGFLPAAITQRREERGRLTDTLLSLQQQISARRNELNGQDSGSRRAVTQRRVAQLTEEIAQLNQQAEVVNARINEIQEVLEAAPAIEQQLIAMNRRMEQFQAQLTGASERRREAELSARIEVDQQSERFELLEAALVPEYPISRSRKKVALMGLAGGVMLGVFLAYLLEFLHPVMRTAARVERELQLRPVISIPYTMPGHERRRRQMIWGFGTVLLVAGGLATAWALGLF</sequence>
<evidence type="ECO:0000256" key="2">
    <source>
        <dbReference type="ARBA" id="ARBA00022475"/>
    </source>
</evidence>
<keyword evidence="6" id="KW-0175">Coiled coil</keyword>
<dbReference type="RefSeq" id="WP_116558787.1">
    <property type="nucleotide sequence ID" value="NZ_QDKM01000005.1"/>
</dbReference>
<evidence type="ECO:0000259" key="8">
    <source>
        <dbReference type="Pfam" id="PF02706"/>
    </source>
</evidence>
<feature type="coiled-coil region" evidence="6">
    <location>
        <begin position="249"/>
        <end position="321"/>
    </location>
</feature>
<dbReference type="PANTHER" id="PTHR32309">
    <property type="entry name" value="TYROSINE-PROTEIN KINASE"/>
    <property type="match status" value="1"/>
</dbReference>
<evidence type="ECO:0000313" key="9">
    <source>
        <dbReference type="EMBL" id="PVH28338.1"/>
    </source>
</evidence>
<keyword evidence="10" id="KW-1185">Reference proteome</keyword>
<dbReference type="Proteomes" id="UP000245911">
    <property type="component" value="Unassembled WGS sequence"/>
</dbReference>
<organism evidence="9 10">
    <name type="scientific">Pararhodobacter oceanensis</name>
    <dbReference type="NCBI Taxonomy" id="2172121"/>
    <lineage>
        <taxon>Bacteria</taxon>
        <taxon>Pseudomonadati</taxon>
        <taxon>Pseudomonadota</taxon>
        <taxon>Alphaproteobacteria</taxon>
        <taxon>Rhodobacterales</taxon>
        <taxon>Paracoccaceae</taxon>
        <taxon>Pararhodobacter</taxon>
    </lineage>
</organism>